<organism evidence="1 2">
    <name type="scientific">Paractinoplanes globisporus</name>
    <dbReference type="NCBI Taxonomy" id="113565"/>
    <lineage>
        <taxon>Bacteria</taxon>
        <taxon>Bacillati</taxon>
        <taxon>Actinomycetota</taxon>
        <taxon>Actinomycetes</taxon>
        <taxon>Micromonosporales</taxon>
        <taxon>Micromonosporaceae</taxon>
        <taxon>Paractinoplanes</taxon>
    </lineage>
</organism>
<accession>A0ABW6WKP7</accession>
<evidence type="ECO:0000313" key="1">
    <source>
        <dbReference type="EMBL" id="MFF5293010.1"/>
    </source>
</evidence>
<gene>
    <name evidence="1" type="ORF">ACFY35_26520</name>
</gene>
<sequence>MTSDELMRMIDYLCEAWRNATANHVAAQHEDNYEEQVLLNNAAQDWQRSAGRQHAAIERAVQASLAIRATVEDFMPVRPLPDGKVELRVVHTHGLRINVVLTGKEALSLGTRTIVCATVSLDRIGFKPADGMPLPIPAFVGPIVATAPVPPVVPGAPNSTPP</sequence>
<evidence type="ECO:0000313" key="2">
    <source>
        <dbReference type="Proteomes" id="UP001602245"/>
    </source>
</evidence>
<keyword evidence="2" id="KW-1185">Reference proteome</keyword>
<protein>
    <submittedName>
        <fullName evidence="1">Uncharacterized protein</fullName>
    </submittedName>
</protein>
<dbReference type="RefSeq" id="WP_157296935.1">
    <property type="nucleotide sequence ID" value="NZ_JBIAZU010000005.1"/>
</dbReference>
<name>A0ABW6WKP7_9ACTN</name>
<dbReference type="EMBL" id="JBIAZU010000005">
    <property type="protein sequence ID" value="MFF5293010.1"/>
    <property type="molecule type" value="Genomic_DNA"/>
</dbReference>
<comment type="caution">
    <text evidence="1">The sequence shown here is derived from an EMBL/GenBank/DDBJ whole genome shotgun (WGS) entry which is preliminary data.</text>
</comment>
<dbReference type="Proteomes" id="UP001602245">
    <property type="component" value="Unassembled WGS sequence"/>
</dbReference>
<proteinExistence type="predicted"/>
<reference evidence="1 2" key="1">
    <citation type="submission" date="2024-10" db="EMBL/GenBank/DDBJ databases">
        <title>The Natural Products Discovery Center: Release of the First 8490 Sequenced Strains for Exploring Actinobacteria Biosynthetic Diversity.</title>
        <authorList>
            <person name="Kalkreuter E."/>
            <person name="Kautsar S.A."/>
            <person name="Yang D."/>
            <person name="Bader C.D."/>
            <person name="Teijaro C.N."/>
            <person name="Fluegel L."/>
            <person name="Davis C.M."/>
            <person name="Simpson J.R."/>
            <person name="Lauterbach L."/>
            <person name="Steele A.D."/>
            <person name="Gui C."/>
            <person name="Meng S."/>
            <person name="Li G."/>
            <person name="Viehrig K."/>
            <person name="Ye F."/>
            <person name="Su P."/>
            <person name="Kiefer A.F."/>
            <person name="Nichols A."/>
            <person name="Cepeda A.J."/>
            <person name="Yan W."/>
            <person name="Fan B."/>
            <person name="Jiang Y."/>
            <person name="Adhikari A."/>
            <person name="Zheng C.-J."/>
            <person name="Schuster L."/>
            <person name="Cowan T.M."/>
            <person name="Smanski M.J."/>
            <person name="Chevrette M.G."/>
            <person name="De Carvalho L.P.S."/>
            <person name="Shen B."/>
        </authorList>
    </citation>
    <scope>NUCLEOTIDE SEQUENCE [LARGE SCALE GENOMIC DNA]</scope>
    <source>
        <strain evidence="1 2">NPDC000087</strain>
    </source>
</reference>